<name>A0ABR9CJ06_9HYPH</name>
<feature type="compositionally biased region" description="Basic residues" evidence="2">
    <location>
        <begin position="120"/>
        <end position="137"/>
    </location>
</feature>
<dbReference type="Pfam" id="PF00472">
    <property type="entry name" value="RF-1"/>
    <property type="match status" value="1"/>
</dbReference>
<dbReference type="InterPro" id="IPR045853">
    <property type="entry name" value="Pep_chain_release_fac_I_sf"/>
</dbReference>
<dbReference type="PANTHER" id="PTHR47814">
    <property type="entry name" value="PEPTIDYL-TRNA HYDROLASE ARFB"/>
    <property type="match status" value="1"/>
</dbReference>
<evidence type="ECO:0000313" key="5">
    <source>
        <dbReference type="Proteomes" id="UP000632063"/>
    </source>
</evidence>
<dbReference type="EC" id="3.1.1.29" evidence="4"/>
<dbReference type="RefSeq" id="WP_192146939.1">
    <property type="nucleotide sequence ID" value="NZ_JACYXI010000002.1"/>
</dbReference>
<reference evidence="4 5" key="2">
    <citation type="journal article" date="2021" name="Int. J. Syst. Evol. Microbiol.">
        <title>Roseibium litorale sp. nov., isolated from a tidal flat sediment and proposal for the reclassification of Labrenzia polysiphoniae as Roseibium polysiphoniae comb. nov.</title>
        <authorList>
            <person name="Liu Y."/>
            <person name="Pei T."/>
            <person name="Du J."/>
            <person name="Chao M."/>
            <person name="Deng M.R."/>
            <person name="Zhu H."/>
        </authorList>
    </citation>
    <scope>NUCLEOTIDE SEQUENCE [LARGE SCALE GENOMIC DNA]</scope>
    <source>
        <strain evidence="4 5">4C16A</strain>
    </source>
</reference>
<keyword evidence="4" id="KW-0378">Hydrolase</keyword>
<evidence type="ECO:0000313" key="4">
    <source>
        <dbReference type="EMBL" id="MBD8890812.1"/>
    </source>
</evidence>
<feature type="region of interest" description="Disordered" evidence="2">
    <location>
        <begin position="118"/>
        <end position="156"/>
    </location>
</feature>
<dbReference type="Gene3D" id="3.30.160.20">
    <property type="match status" value="1"/>
</dbReference>
<feature type="domain" description="Prokaryotic-type class I peptide chain release factors" evidence="3">
    <location>
        <begin position="37"/>
        <end position="53"/>
    </location>
</feature>
<comment type="similarity">
    <text evidence="1">Belongs to the prokaryotic/mitochondrial release factor family.</text>
</comment>
<protein>
    <submittedName>
        <fullName evidence="4">Aminoacyl-tRNA hydrolase</fullName>
        <ecNumber evidence="4">3.1.1.29</ecNumber>
    </submittedName>
</protein>
<feature type="compositionally biased region" description="Basic and acidic residues" evidence="2">
    <location>
        <begin position="138"/>
        <end position="147"/>
    </location>
</feature>
<sequence>MGGAEEQSQGPGLGRRHIAVTDRYAISEKDLSEDFIRASGPGGQNVNKVSTAVQLRFDLEGNATLPADVKARAARLAGSRLTLGGEILIQADRFRTRERNREDALERLVALLEKACERPKPRKATKPTLGSKKRRLESKKQRGEIKKMRGRSGAMD</sequence>
<keyword evidence="5" id="KW-1185">Reference proteome</keyword>
<dbReference type="GO" id="GO:0004045">
    <property type="term" value="F:peptidyl-tRNA hydrolase activity"/>
    <property type="evidence" value="ECO:0007669"/>
    <property type="project" value="UniProtKB-EC"/>
</dbReference>
<dbReference type="PANTHER" id="PTHR47814:SF1">
    <property type="entry name" value="PEPTIDYL-TRNA HYDROLASE ARFB"/>
    <property type="match status" value="1"/>
</dbReference>
<dbReference type="InterPro" id="IPR000352">
    <property type="entry name" value="Pep_chain_release_fac_I"/>
</dbReference>
<proteinExistence type="inferred from homology"/>
<organism evidence="4 5">
    <name type="scientific">Roseibium litorale</name>
    <dbReference type="NCBI Taxonomy" id="2803841"/>
    <lineage>
        <taxon>Bacteria</taxon>
        <taxon>Pseudomonadati</taxon>
        <taxon>Pseudomonadota</taxon>
        <taxon>Alphaproteobacteria</taxon>
        <taxon>Hyphomicrobiales</taxon>
        <taxon>Stappiaceae</taxon>
        <taxon>Roseibium</taxon>
    </lineage>
</organism>
<dbReference type="EMBL" id="JACYXI010000002">
    <property type="protein sequence ID" value="MBD8890812.1"/>
    <property type="molecule type" value="Genomic_DNA"/>
</dbReference>
<dbReference type="Proteomes" id="UP000632063">
    <property type="component" value="Unassembled WGS sequence"/>
</dbReference>
<accession>A0ABR9CJ06</accession>
<dbReference type="NCBIfam" id="NF006718">
    <property type="entry name" value="PRK09256.1"/>
    <property type="match status" value="1"/>
</dbReference>
<evidence type="ECO:0000259" key="3">
    <source>
        <dbReference type="PROSITE" id="PS00745"/>
    </source>
</evidence>
<dbReference type="PROSITE" id="PS00745">
    <property type="entry name" value="RF_PROK_I"/>
    <property type="match status" value="1"/>
</dbReference>
<comment type="caution">
    <text evidence="4">The sequence shown here is derived from an EMBL/GenBank/DDBJ whole genome shotgun (WGS) entry which is preliminary data.</text>
</comment>
<evidence type="ECO:0000256" key="2">
    <source>
        <dbReference type="SAM" id="MobiDB-lite"/>
    </source>
</evidence>
<dbReference type="SUPFAM" id="SSF75620">
    <property type="entry name" value="Release factor"/>
    <property type="match status" value="1"/>
</dbReference>
<evidence type="ECO:0000256" key="1">
    <source>
        <dbReference type="ARBA" id="ARBA00010835"/>
    </source>
</evidence>
<reference evidence="5" key="1">
    <citation type="submission" date="2020-09" db="EMBL/GenBank/DDBJ databases">
        <title>The genome sequence of strain Labrenzia suaedae 4C16A.</title>
        <authorList>
            <person name="Liu Y."/>
        </authorList>
    </citation>
    <scope>NUCLEOTIDE SEQUENCE [LARGE SCALE GENOMIC DNA]</scope>
    <source>
        <strain evidence="5">4C16A</strain>
    </source>
</reference>
<gene>
    <name evidence="4" type="primary">arfB</name>
    <name evidence="4" type="ORF">IG616_04585</name>
</gene>